<evidence type="ECO:0000256" key="1">
    <source>
        <dbReference type="SAM" id="MobiDB-lite"/>
    </source>
</evidence>
<feature type="region of interest" description="Disordered" evidence="1">
    <location>
        <begin position="87"/>
        <end position="125"/>
    </location>
</feature>
<evidence type="ECO:0000313" key="2">
    <source>
        <dbReference type="EMBL" id="GEA84247.1"/>
    </source>
</evidence>
<dbReference type="Proteomes" id="UP000320461">
    <property type="component" value="Unassembled WGS sequence"/>
</dbReference>
<feature type="compositionally biased region" description="Basic and acidic residues" evidence="1">
    <location>
        <begin position="87"/>
        <end position="105"/>
    </location>
</feature>
<dbReference type="EMBL" id="BJLQ01000012">
    <property type="protein sequence ID" value="GEA84247.1"/>
    <property type="molecule type" value="Genomic_DNA"/>
</dbReference>
<dbReference type="AlphaFoldDB" id="A0A4Y3KJP3"/>
<reference evidence="2 3" key="1">
    <citation type="submission" date="2019-06" db="EMBL/GenBank/DDBJ databases">
        <title>Whole genome shotgun sequence of Cellulomonas gelida NBRC 3748.</title>
        <authorList>
            <person name="Hosoyama A."/>
            <person name="Uohara A."/>
            <person name="Ohji S."/>
            <person name="Ichikawa N."/>
        </authorList>
    </citation>
    <scope>NUCLEOTIDE SEQUENCE [LARGE SCALE GENOMIC DNA]</scope>
    <source>
        <strain evidence="2 3">NBRC 3748</strain>
    </source>
</reference>
<keyword evidence="3" id="KW-1185">Reference proteome</keyword>
<organism evidence="2 3">
    <name type="scientific">Cellulomonas gelida</name>
    <dbReference type="NCBI Taxonomy" id="1712"/>
    <lineage>
        <taxon>Bacteria</taxon>
        <taxon>Bacillati</taxon>
        <taxon>Actinomycetota</taxon>
        <taxon>Actinomycetes</taxon>
        <taxon>Micrococcales</taxon>
        <taxon>Cellulomonadaceae</taxon>
        <taxon>Cellulomonas</taxon>
    </lineage>
</organism>
<proteinExistence type="predicted"/>
<gene>
    <name evidence="2" type="ORF">CGE01nite_14980</name>
</gene>
<protein>
    <submittedName>
        <fullName evidence="2">Uncharacterized protein</fullName>
    </submittedName>
</protein>
<dbReference type="RefSeq" id="WP_255318485.1">
    <property type="nucleotide sequence ID" value="NZ_BJLQ01000012.1"/>
</dbReference>
<accession>A0A4Y3KJP3</accession>
<name>A0A4Y3KJP3_9CELL</name>
<evidence type="ECO:0000313" key="3">
    <source>
        <dbReference type="Proteomes" id="UP000320461"/>
    </source>
</evidence>
<sequence length="125" mass="13539">MMRRLFWVGVGVAVTVVVVRNGRRIAEAYLPQGATDVVDGATRLTRAVGTARSQFAAGFAEREAQLTHDLVGEADVDELRAHRSQHVGELRDALGSRRARPDRAAPADWAGPLDDPDDDGEAAFF</sequence>
<feature type="compositionally biased region" description="Acidic residues" evidence="1">
    <location>
        <begin position="114"/>
        <end position="125"/>
    </location>
</feature>
<comment type="caution">
    <text evidence="2">The sequence shown here is derived from an EMBL/GenBank/DDBJ whole genome shotgun (WGS) entry which is preliminary data.</text>
</comment>